<keyword evidence="1" id="KW-0689">Ribosomal protein</keyword>
<comment type="caution">
    <text evidence="1">The sequence shown here is derived from an EMBL/GenBank/DDBJ whole genome shotgun (WGS) entry which is preliminary data.</text>
</comment>
<keyword evidence="1" id="KW-0687">Ribonucleoprotein</keyword>
<proteinExistence type="predicted"/>
<evidence type="ECO:0000313" key="2">
    <source>
        <dbReference type="Proteomes" id="UP001152531"/>
    </source>
</evidence>
<protein>
    <submittedName>
        <fullName evidence="1">54S ribosomal protein L17, mitochondrial</fullName>
    </submittedName>
</protein>
<name>A0ACA9Y6V1_9ASCO</name>
<dbReference type="EMBL" id="CALSDN010000003">
    <property type="protein sequence ID" value="CAH6720142.1"/>
    <property type="molecule type" value="Genomic_DNA"/>
</dbReference>
<evidence type="ECO:0000313" key="1">
    <source>
        <dbReference type="EMBL" id="CAH6720142.1"/>
    </source>
</evidence>
<dbReference type="Proteomes" id="UP001152531">
    <property type="component" value="Unassembled WGS sequence"/>
</dbReference>
<keyword evidence="2" id="KW-1185">Reference proteome</keyword>
<organism evidence="1 2">
    <name type="scientific">[Candida] jaroonii</name>
    <dbReference type="NCBI Taxonomy" id="467808"/>
    <lineage>
        <taxon>Eukaryota</taxon>
        <taxon>Fungi</taxon>
        <taxon>Dikarya</taxon>
        <taxon>Ascomycota</taxon>
        <taxon>Saccharomycotina</taxon>
        <taxon>Pichiomycetes</taxon>
        <taxon>Debaryomycetaceae</taxon>
        <taxon>Yamadazyma</taxon>
    </lineage>
</organism>
<sequence>MVVIKRFNSTVSKLPTISSTLILSRNPIITRELPAFEQQYYNYQNELWKRLMWTFPKWYYYRDGTLGDQRFKELNKPPVFNNPKLEYTEGRPDIKQLRDRRFKQVINLPKSYKQAEDGSEIVDEEIQDNLSRKINPNSRITKADESKDLSSLERQLSKTLYLIINENGWKLPTFKSDTQTPLHKVAEEGLFNIGGEEINYFNVSSKPCHHIKGSDQIEFFIKSHILSGSFKPKNLKFLWVTKDELSEYLNEDYYKQIKHLLNE</sequence>
<accession>A0ACA9Y6V1</accession>
<reference evidence="1" key="1">
    <citation type="submission" date="2022-06" db="EMBL/GenBank/DDBJ databases">
        <authorList>
            <person name="Legras J.-L."/>
            <person name="Devillers H."/>
            <person name="Grondin C."/>
        </authorList>
    </citation>
    <scope>NUCLEOTIDE SEQUENCE</scope>
    <source>
        <strain evidence="1">CLIB 1444</strain>
    </source>
</reference>
<gene>
    <name evidence="1" type="ORF">CLIB1444_03S05358</name>
</gene>